<dbReference type="AlphaFoldDB" id="A0AA40ZWF0"/>
<organism evidence="2 4">
    <name type="scientific">Sphingomonas yabuuchiae</name>
    <dbReference type="NCBI Taxonomy" id="172044"/>
    <lineage>
        <taxon>Bacteria</taxon>
        <taxon>Pseudomonadati</taxon>
        <taxon>Pseudomonadota</taxon>
        <taxon>Alphaproteobacteria</taxon>
        <taxon>Sphingomonadales</taxon>
        <taxon>Sphingomonadaceae</taxon>
        <taxon>Sphingomonas</taxon>
    </lineage>
</organism>
<dbReference type="Proteomes" id="UP000704529">
    <property type="component" value="Unassembled WGS sequence"/>
</dbReference>
<name>A0AA40ZWF0_9SPHN</name>
<dbReference type="EMBL" id="JACHNX010000035">
    <property type="protein sequence ID" value="MBB4611584.1"/>
    <property type="molecule type" value="Genomic_DNA"/>
</dbReference>
<dbReference type="EMBL" id="JAFHKU010000093">
    <property type="protein sequence ID" value="MBN3556969.1"/>
    <property type="molecule type" value="Genomic_DNA"/>
</dbReference>
<dbReference type="Proteomes" id="UP000584663">
    <property type="component" value="Unassembled WGS sequence"/>
</dbReference>
<accession>A0AA40ZWF0</accession>
<sequence>MAAANKIRGEHSLKLGGRTFVLRPSHAAIVAIEDETDLGLLEIISAAARGGLRQRHMGIIAAELIRAGAKAESDKHVDAERIGEMIYEAGTGKALATIQLCLVDAATGGRTASGEAKAAAVVTDGDAGAA</sequence>
<evidence type="ECO:0000313" key="1">
    <source>
        <dbReference type="EMBL" id="MBB4611584.1"/>
    </source>
</evidence>
<reference evidence="2" key="2">
    <citation type="submission" date="2021-01" db="EMBL/GenBank/DDBJ databases">
        <title>Genome Sequencing of Type Strains.</title>
        <authorList>
            <person name="Lemaire J.F."/>
            <person name="Inderbitzin P."/>
            <person name="Collins S.B."/>
            <person name="Wespe N."/>
            <person name="Knight-Connoni V."/>
        </authorList>
    </citation>
    <scope>NUCLEOTIDE SEQUENCE</scope>
    <source>
        <strain evidence="2">DSM 14562</strain>
    </source>
</reference>
<keyword evidence="3" id="KW-1185">Reference proteome</keyword>
<evidence type="ECO:0000313" key="2">
    <source>
        <dbReference type="EMBL" id="MBN3556969.1"/>
    </source>
</evidence>
<reference evidence="1 3" key="1">
    <citation type="submission" date="2020-08" db="EMBL/GenBank/DDBJ databases">
        <title>Genomic Encyclopedia of Type Strains, Phase IV (KMG-IV): sequencing the most valuable type-strain genomes for metagenomic binning, comparative biology and taxonomic classification.</title>
        <authorList>
            <person name="Goeker M."/>
        </authorList>
    </citation>
    <scope>NUCLEOTIDE SEQUENCE [LARGE SCALE GENOMIC DNA]</scope>
    <source>
        <strain evidence="1 3">DSM 14562</strain>
    </source>
</reference>
<dbReference type="Pfam" id="PF11836">
    <property type="entry name" value="Phage_TAC_11"/>
    <property type="match status" value="1"/>
</dbReference>
<dbReference type="RefSeq" id="WP_184106966.1">
    <property type="nucleotide sequence ID" value="NZ_JACHNX010000035.1"/>
</dbReference>
<evidence type="ECO:0000313" key="3">
    <source>
        <dbReference type="Proteomes" id="UP000584663"/>
    </source>
</evidence>
<dbReference type="InterPro" id="IPR021791">
    <property type="entry name" value="Phage_TAC_11"/>
</dbReference>
<protein>
    <submittedName>
        <fullName evidence="2">Gene transfer agent family protein</fullName>
    </submittedName>
</protein>
<proteinExistence type="predicted"/>
<gene>
    <name evidence="1" type="ORF">GGQ89_003834</name>
    <name evidence="2" type="ORF">JYA60_01810</name>
</gene>
<evidence type="ECO:0000313" key="4">
    <source>
        <dbReference type="Proteomes" id="UP000704529"/>
    </source>
</evidence>
<comment type="caution">
    <text evidence="2">The sequence shown here is derived from an EMBL/GenBank/DDBJ whole genome shotgun (WGS) entry which is preliminary data.</text>
</comment>